<dbReference type="GO" id="GO:0071160">
    <property type="term" value="F:cyanophycin synthetase activity (L-aspartate-adding)"/>
    <property type="evidence" value="ECO:0007669"/>
    <property type="project" value="UniProtKB-EC"/>
</dbReference>
<evidence type="ECO:0000256" key="6">
    <source>
        <dbReference type="ARBA" id="ARBA00022036"/>
    </source>
</evidence>
<proteinExistence type="inferred from homology"/>
<dbReference type="InterPro" id="IPR011761">
    <property type="entry name" value="ATP-grasp"/>
</dbReference>
<evidence type="ECO:0000256" key="5">
    <source>
        <dbReference type="ARBA" id="ARBA00013005"/>
    </source>
</evidence>
<dbReference type="GO" id="GO:0005524">
    <property type="term" value="F:ATP binding"/>
    <property type="evidence" value="ECO:0007669"/>
    <property type="project" value="UniProtKB-UniRule"/>
</dbReference>
<keyword evidence="9 13" id="KW-0067">ATP-binding</keyword>
<evidence type="ECO:0000256" key="4">
    <source>
        <dbReference type="ARBA" id="ARBA00012968"/>
    </source>
</evidence>
<dbReference type="SUPFAM" id="SSF53244">
    <property type="entry name" value="MurD-like peptide ligases, peptide-binding domain"/>
    <property type="match status" value="1"/>
</dbReference>
<dbReference type="InterPro" id="IPR013221">
    <property type="entry name" value="Mur_ligase_cen"/>
</dbReference>
<comment type="catalytic activity">
    <reaction evidence="11">
        <text>[L-4-(L-arginin-2-N-yl)aspartate](n)-L-aspartate + L-arginine + ATP = [L-4-(L-arginin-2-N-yl)aspartate](n+1) + ADP + phosphate + H(+)</text>
        <dbReference type="Rhea" id="RHEA:23888"/>
        <dbReference type="Rhea" id="RHEA-COMP:13732"/>
        <dbReference type="Rhea" id="RHEA-COMP:13733"/>
        <dbReference type="ChEBI" id="CHEBI:15378"/>
        <dbReference type="ChEBI" id="CHEBI:30616"/>
        <dbReference type="ChEBI" id="CHEBI:32682"/>
        <dbReference type="ChEBI" id="CHEBI:43474"/>
        <dbReference type="ChEBI" id="CHEBI:137986"/>
        <dbReference type="ChEBI" id="CHEBI:137990"/>
        <dbReference type="ChEBI" id="CHEBI:456216"/>
        <dbReference type="EC" id="6.3.2.30"/>
    </reaction>
</comment>
<dbReference type="SUPFAM" id="SSF56059">
    <property type="entry name" value="Glutathione synthetase ATP-binding domain-like"/>
    <property type="match status" value="1"/>
</dbReference>
<evidence type="ECO:0000256" key="10">
    <source>
        <dbReference type="ARBA" id="ARBA00031353"/>
    </source>
</evidence>
<reference evidence="16 17" key="1">
    <citation type="submission" date="2017-05" db="EMBL/GenBank/DDBJ databases">
        <authorList>
            <person name="Song R."/>
            <person name="Chenine A.L."/>
            <person name="Ruprecht R.M."/>
        </authorList>
    </citation>
    <scope>NUCLEOTIDE SEQUENCE [LARGE SCALE GENOMIC DNA]</scope>
    <source>
        <strain evidence="16 17">DSM 26136</strain>
    </source>
</reference>
<dbReference type="Gene3D" id="3.30.470.20">
    <property type="entry name" value="ATP-grasp fold, B domain"/>
    <property type="match status" value="2"/>
</dbReference>
<dbReference type="InterPro" id="IPR011810">
    <property type="entry name" value="Cya_phycin_syn"/>
</dbReference>
<evidence type="ECO:0000256" key="3">
    <source>
        <dbReference type="ARBA" id="ARBA00011738"/>
    </source>
</evidence>
<dbReference type="Gene3D" id="3.90.190.20">
    <property type="entry name" value="Mur ligase, C-terminal domain"/>
    <property type="match status" value="1"/>
</dbReference>
<feature type="region of interest" description="Disordered" evidence="14">
    <location>
        <begin position="863"/>
        <end position="891"/>
    </location>
</feature>
<keyword evidence="7" id="KW-0436">Ligase</keyword>
<evidence type="ECO:0000256" key="11">
    <source>
        <dbReference type="ARBA" id="ARBA00048094"/>
    </source>
</evidence>
<dbReference type="AlphaFoldDB" id="A0A1Y0EMU3"/>
<dbReference type="InterPro" id="IPR036615">
    <property type="entry name" value="Mur_ligase_C_dom_sf"/>
</dbReference>
<dbReference type="Pfam" id="PF02875">
    <property type="entry name" value="Mur_ligase_C"/>
    <property type="match status" value="1"/>
</dbReference>
<dbReference type="Gene3D" id="3.40.1190.10">
    <property type="entry name" value="Mur-like, catalytic domain"/>
    <property type="match status" value="1"/>
</dbReference>
<dbReference type="InterPro" id="IPR018109">
    <property type="entry name" value="Folylpolyglutamate_synth_CS"/>
</dbReference>
<dbReference type="GO" id="GO:0046872">
    <property type="term" value="F:metal ion binding"/>
    <property type="evidence" value="ECO:0007669"/>
    <property type="project" value="InterPro"/>
</dbReference>
<dbReference type="EMBL" id="CP021455">
    <property type="protein sequence ID" value="ARU04975.1"/>
    <property type="molecule type" value="Genomic_DNA"/>
</dbReference>
<dbReference type="OrthoDB" id="9803907at2"/>
<evidence type="ECO:0000256" key="13">
    <source>
        <dbReference type="PROSITE-ProRule" id="PRU00409"/>
    </source>
</evidence>
<evidence type="ECO:0000256" key="7">
    <source>
        <dbReference type="ARBA" id="ARBA00022598"/>
    </source>
</evidence>
<dbReference type="SUPFAM" id="SSF53623">
    <property type="entry name" value="MurD-like peptide ligases, catalytic domain"/>
    <property type="match status" value="1"/>
</dbReference>
<dbReference type="NCBIfam" id="TIGR02068">
    <property type="entry name" value="cya_phycin_syn"/>
    <property type="match status" value="1"/>
</dbReference>
<dbReference type="Pfam" id="PF18921">
    <property type="entry name" value="Cyanophycin_syn"/>
    <property type="match status" value="1"/>
</dbReference>
<dbReference type="GO" id="GO:0004326">
    <property type="term" value="F:tetrahydrofolylpolyglutamate synthase activity"/>
    <property type="evidence" value="ECO:0007669"/>
    <property type="project" value="InterPro"/>
</dbReference>
<organism evidence="16 17">
    <name type="scientific">Comamonas serinivorans</name>
    <dbReference type="NCBI Taxonomy" id="1082851"/>
    <lineage>
        <taxon>Bacteria</taxon>
        <taxon>Pseudomonadati</taxon>
        <taxon>Pseudomonadota</taxon>
        <taxon>Betaproteobacteria</taxon>
        <taxon>Burkholderiales</taxon>
        <taxon>Comamonadaceae</taxon>
        <taxon>Comamonas</taxon>
    </lineage>
</organism>
<comment type="function">
    <text evidence="1">Catalyzes the ATP-dependent polymerization of arginine and aspartate to multi-L-arginyl-poly-L-aspartic acid (cyanophycin; a water-insoluble reserve polymer).</text>
</comment>
<dbReference type="PANTHER" id="PTHR23135:SF18">
    <property type="entry name" value="CYANOPHYCIN SYNTHETASE"/>
    <property type="match status" value="1"/>
</dbReference>
<dbReference type="EC" id="6.3.2.30" evidence="4"/>
<dbReference type="InterPro" id="IPR044019">
    <property type="entry name" value="Cyanophycin_syn_N"/>
</dbReference>
<feature type="domain" description="ATP-grasp" evidence="15">
    <location>
        <begin position="209"/>
        <end position="461"/>
    </location>
</feature>
<dbReference type="Pfam" id="PF08245">
    <property type="entry name" value="Mur_ligase_M"/>
    <property type="match status" value="1"/>
</dbReference>
<dbReference type="InterPro" id="IPR005479">
    <property type="entry name" value="CPAse_ATP-bd"/>
</dbReference>
<name>A0A1Y0EMU3_9BURK</name>
<gene>
    <name evidence="16" type="ORF">CCO03_10030</name>
</gene>
<evidence type="ECO:0000256" key="8">
    <source>
        <dbReference type="ARBA" id="ARBA00022741"/>
    </source>
</evidence>
<sequence length="891" mass="94876">MDVSRTRALRGPNIWSRSTAIEAIVNCAGAENDLSRYPDFEKQLRALFPAIGALHANKPSEPITLAHALEHAALALQSQSGCPVTFSRTTATEEAGTYQVVVQYSEEAVGRLALELAEQLVQAALRGEDFDVPGAIAKLRELDEDERLGPSTGAIAEAALARGIPLRRLTKGSLVQLGWGKKQRRFQAAEVDQTSCIAEAIAQDKDLTKKLLRACGVPVPLGRPVTDVEDGWKAANEIGLPVVVKPQDGNQGKGVTVCIYEREHFDVAYRAAEPYGEVMVESYLPGHDFRLLVVGDKLVAAARRDPPLVIGDGTHTVRELVDLVNQDPRRGDGHATPLTRMRLDDIAFARLKAQGLTADDVPAKGQRVVLRNNANLSTGGTATDVTDTVHPDVAQAAIVAAQTVGLDICGVDVVCETVGKPLQGQSGGIVEVNAAPGLRMHISPSFGKGRNVGEAVMDQLFPKGDNGRIPVVAVTGTNGKTTTVRLIAHLLRTQGLTVGMTNTDGVYINSKQIDSGDCSGPRSARSVLMHPDVDAAVLETARGGMLREGLAFDECQVAVVTNVGEGDHLGLNYITTVEDLTVLKRVIVLNVATSGHAVLNAADPHVAAMAPYCPGQVIFFAQDGQHPVLARHRALGKRVVFVDQGDIVVAEGKFEKRLPLTRVPLTMGGKIGFQVDNTLASVGAAWASQVPWDVIRTGLGSFINDVHGVPGRFNVFEFRGATLIADYGHNPDAIAALTQAVSAMPARQRSVVISGAGDRRDQDIVKQTEILGQSFEEVVLYQDACQRGRADGEVLGLLRQGLANAQRTRQVDEIHGEFAAIDHALSRLKAGDVCLILIDQVEEALAHIKKRVADAASKPLAAKGAKARAGTSKTTARKPGAASKQVAVTVR</sequence>
<dbReference type="InterPro" id="IPR004101">
    <property type="entry name" value="Mur_ligase_C"/>
</dbReference>
<evidence type="ECO:0000256" key="14">
    <source>
        <dbReference type="SAM" id="MobiDB-lite"/>
    </source>
</evidence>
<evidence type="ECO:0000313" key="16">
    <source>
        <dbReference type="EMBL" id="ARU04975.1"/>
    </source>
</evidence>
<dbReference type="InterPro" id="IPR036565">
    <property type="entry name" value="Mur-like_cat_sf"/>
</dbReference>
<dbReference type="PANTHER" id="PTHR23135">
    <property type="entry name" value="MUR LIGASE FAMILY MEMBER"/>
    <property type="match status" value="1"/>
</dbReference>
<evidence type="ECO:0000256" key="12">
    <source>
        <dbReference type="ARBA" id="ARBA00048425"/>
    </source>
</evidence>
<accession>A0A1Y0EMU3</accession>
<dbReference type="PROSITE" id="PS50975">
    <property type="entry name" value="ATP_GRASP"/>
    <property type="match status" value="1"/>
</dbReference>
<dbReference type="NCBIfam" id="NF010623">
    <property type="entry name" value="PRK14016.1"/>
    <property type="match status" value="1"/>
</dbReference>
<evidence type="ECO:0000313" key="17">
    <source>
        <dbReference type="Proteomes" id="UP000196138"/>
    </source>
</evidence>
<dbReference type="GO" id="GO:0071161">
    <property type="term" value="F:cyanophycin synthetase activity (L-arginine-adding)"/>
    <property type="evidence" value="ECO:0007669"/>
    <property type="project" value="UniProtKB-EC"/>
</dbReference>
<dbReference type="KEGG" id="cser:CCO03_10030"/>
<comment type="catalytic activity">
    <reaction evidence="12">
        <text>[L-4-(L-arginin-2-N-yl)aspartate](n) + L-aspartate + ATP = [L-4-(L-arginin-2-N-yl)aspartate](n)-L-aspartate + ADP + phosphate + H(+)</text>
        <dbReference type="Rhea" id="RHEA:13277"/>
        <dbReference type="Rhea" id="RHEA-COMP:13728"/>
        <dbReference type="Rhea" id="RHEA-COMP:13733"/>
        <dbReference type="ChEBI" id="CHEBI:15378"/>
        <dbReference type="ChEBI" id="CHEBI:29991"/>
        <dbReference type="ChEBI" id="CHEBI:30616"/>
        <dbReference type="ChEBI" id="CHEBI:43474"/>
        <dbReference type="ChEBI" id="CHEBI:137986"/>
        <dbReference type="ChEBI" id="CHEBI:137990"/>
        <dbReference type="ChEBI" id="CHEBI:456216"/>
        <dbReference type="EC" id="6.3.2.29"/>
    </reaction>
</comment>
<dbReference type="Pfam" id="PF02786">
    <property type="entry name" value="CPSase_L_D2"/>
    <property type="match status" value="1"/>
</dbReference>
<dbReference type="EC" id="6.3.2.29" evidence="5"/>
<keyword evidence="17" id="KW-1185">Reference proteome</keyword>
<dbReference type="RefSeq" id="WP_087280605.1">
    <property type="nucleotide sequence ID" value="NZ_CP021455.1"/>
</dbReference>
<dbReference type="Proteomes" id="UP000196138">
    <property type="component" value="Chromosome"/>
</dbReference>
<dbReference type="SMART" id="SM01209">
    <property type="entry name" value="GARS_A"/>
    <property type="match status" value="1"/>
</dbReference>
<dbReference type="PROSITE" id="PS01011">
    <property type="entry name" value="FOLYLPOLYGLU_SYNT_1"/>
    <property type="match status" value="1"/>
</dbReference>
<keyword evidence="8 13" id="KW-0547">Nucleotide-binding</keyword>
<evidence type="ECO:0000256" key="2">
    <source>
        <dbReference type="ARBA" id="ARBA00009060"/>
    </source>
</evidence>
<comment type="similarity">
    <text evidence="2">In the C-terminal section; belongs to the MurCDEF family.</text>
</comment>
<comment type="subunit">
    <text evidence="3">Homodimer.</text>
</comment>
<evidence type="ECO:0000256" key="9">
    <source>
        <dbReference type="ARBA" id="ARBA00022840"/>
    </source>
</evidence>
<evidence type="ECO:0000259" key="15">
    <source>
        <dbReference type="PROSITE" id="PS50975"/>
    </source>
</evidence>
<evidence type="ECO:0000256" key="1">
    <source>
        <dbReference type="ARBA" id="ARBA00003184"/>
    </source>
</evidence>
<protein>
    <recommendedName>
        <fullName evidence="6">Cyanophycin synthetase</fullName>
        <ecNumber evidence="5">6.3.2.29</ecNumber>
        <ecNumber evidence="4">6.3.2.30</ecNumber>
    </recommendedName>
    <alternativeName>
        <fullName evidence="10">Cyanophycin synthase</fullName>
    </alternativeName>
</protein>